<evidence type="ECO:0000313" key="3">
    <source>
        <dbReference type="Proteomes" id="UP001321477"/>
    </source>
</evidence>
<organism evidence="2 3">
    <name type="scientific">Agromyces marinus</name>
    <dbReference type="NCBI Taxonomy" id="1389020"/>
    <lineage>
        <taxon>Bacteria</taxon>
        <taxon>Bacillati</taxon>
        <taxon>Actinomycetota</taxon>
        <taxon>Actinomycetes</taxon>
        <taxon>Micrococcales</taxon>
        <taxon>Microbacteriaceae</taxon>
        <taxon>Agromyces</taxon>
    </lineage>
</organism>
<gene>
    <name evidence="2" type="ORF">GCM10025870_01920</name>
</gene>
<reference evidence="3" key="1">
    <citation type="journal article" date="2019" name="Int. J. Syst. Evol. Microbiol.">
        <title>The Global Catalogue of Microorganisms (GCM) 10K type strain sequencing project: providing services to taxonomists for standard genome sequencing and annotation.</title>
        <authorList>
            <consortium name="The Broad Institute Genomics Platform"/>
            <consortium name="The Broad Institute Genome Sequencing Center for Infectious Disease"/>
            <person name="Wu L."/>
            <person name="Ma J."/>
        </authorList>
    </citation>
    <scope>NUCLEOTIDE SEQUENCE [LARGE SCALE GENOMIC DNA]</scope>
    <source>
        <strain evidence="3">NBRC 109019</strain>
    </source>
</reference>
<keyword evidence="3" id="KW-1185">Reference proteome</keyword>
<feature type="compositionally biased region" description="Basic and acidic residues" evidence="1">
    <location>
        <begin position="9"/>
        <end position="21"/>
    </location>
</feature>
<accession>A0ABM8GXC8</accession>
<name>A0ABM8GXC8_9MICO</name>
<dbReference type="Proteomes" id="UP001321477">
    <property type="component" value="Chromosome"/>
</dbReference>
<dbReference type="EMBL" id="AP027734">
    <property type="protein sequence ID" value="BDZ53119.1"/>
    <property type="molecule type" value="Genomic_DNA"/>
</dbReference>
<evidence type="ECO:0000313" key="2">
    <source>
        <dbReference type="EMBL" id="BDZ53119.1"/>
    </source>
</evidence>
<evidence type="ECO:0000256" key="1">
    <source>
        <dbReference type="SAM" id="MobiDB-lite"/>
    </source>
</evidence>
<sequence>MPLPRPVRRRDGGETDPHRAAQGIRCEHAHLRTVRGELVREHRLVGVVQPDHPGILVGLHGALAQAHLGVRAGAHGQIGRIREPQRLQVGERAVLDVGGRRIERGSREQADVADDAREQEGPRRVGVDVAAVQMPAPLVQDDRVRLDRARSGRVLAGLEVVEADALAPVERLPHRFEGGIPHSQARRVADHGLPRFDAERAELGEGALRIGRERRLAPDLGRQAEQRQFVGREAHIHRQVVLALGDAVPQRLVVTRAIRGLDRLERDAEVADLVLVALELPLEVRVAAVRVVPFGVPAHGREDLRLQQAVLGREQREHEAEQSILDRDPSLPEGLDDATSAIILKRRAATPQRSGHATPRMSITKNSVEPAGMLPWAVSP</sequence>
<proteinExistence type="predicted"/>
<feature type="region of interest" description="Disordered" evidence="1">
    <location>
        <begin position="1"/>
        <end position="21"/>
    </location>
</feature>
<protein>
    <submittedName>
        <fullName evidence="2">Uncharacterized protein</fullName>
    </submittedName>
</protein>